<dbReference type="Proteomes" id="UP000660885">
    <property type="component" value="Unassembled WGS sequence"/>
</dbReference>
<dbReference type="EMBL" id="JAETWB010000027">
    <property type="protein sequence ID" value="MBL6081469.1"/>
    <property type="molecule type" value="Genomic_DNA"/>
</dbReference>
<organism evidence="2 3">
    <name type="scientific">Belnapia arida</name>
    <dbReference type="NCBI Taxonomy" id="2804533"/>
    <lineage>
        <taxon>Bacteria</taxon>
        <taxon>Pseudomonadati</taxon>
        <taxon>Pseudomonadota</taxon>
        <taxon>Alphaproteobacteria</taxon>
        <taxon>Acetobacterales</taxon>
        <taxon>Roseomonadaceae</taxon>
        <taxon>Belnapia</taxon>
    </lineage>
</organism>
<keyword evidence="3" id="KW-1185">Reference proteome</keyword>
<proteinExistence type="predicted"/>
<sequence>MLSAADLSFWARQAYAQATPPAIGGTAASAAGTPSAGSGGVQNSIELSAQARLLLGLIQATNGGQAQPSAPLVYGPPRIRLTAPGSRTLGGAGNLSAVSGSGGPPAIARVQVDPASTDSIVSTTAITPTGGAMTEVTAGGGDIMITAYALVADRARSAALRISAGSGKDLVAAETARQLSLDAGAGQLHLRRPGPWRGADRVAEPAGHQLSGRQASSSQAEVAASQPGAIRARTRA</sequence>
<protein>
    <recommendedName>
        <fullName evidence="4">Auto-transporter adhesin head GIN domain-containing protein</fullName>
    </recommendedName>
</protein>
<reference evidence="2 3" key="1">
    <citation type="submission" date="2021-01" db="EMBL/GenBank/DDBJ databases">
        <title>Belnapia mucosa sp. nov. and Belnapia arida sp. nov., isolated from the Tabernas Desert (Almeria, Spain).</title>
        <authorList>
            <person name="Molina-Menor E."/>
            <person name="Vidal-Verdu A."/>
            <person name="Calonge A."/>
            <person name="Satari L."/>
            <person name="Pereto J."/>
            <person name="Porcar M."/>
        </authorList>
    </citation>
    <scope>NUCLEOTIDE SEQUENCE [LARGE SCALE GENOMIC DNA]</scope>
    <source>
        <strain evidence="2 3">T18</strain>
    </source>
</reference>
<comment type="caution">
    <text evidence="2">The sequence shown here is derived from an EMBL/GenBank/DDBJ whole genome shotgun (WGS) entry which is preliminary data.</text>
</comment>
<evidence type="ECO:0008006" key="4">
    <source>
        <dbReference type="Google" id="ProtNLM"/>
    </source>
</evidence>
<accession>A0ABS1U9U8</accession>
<gene>
    <name evidence="2" type="ORF">JMJ56_26100</name>
</gene>
<feature type="region of interest" description="Disordered" evidence="1">
    <location>
        <begin position="190"/>
        <end position="236"/>
    </location>
</feature>
<feature type="compositionally biased region" description="Low complexity" evidence="1">
    <location>
        <begin position="214"/>
        <end position="226"/>
    </location>
</feature>
<dbReference type="RefSeq" id="WP_202834687.1">
    <property type="nucleotide sequence ID" value="NZ_JAETWB010000027.1"/>
</dbReference>
<evidence type="ECO:0000313" key="3">
    <source>
        <dbReference type="Proteomes" id="UP000660885"/>
    </source>
</evidence>
<evidence type="ECO:0000256" key="1">
    <source>
        <dbReference type="SAM" id="MobiDB-lite"/>
    </source>
</evidence>
<evidence type="ECO:0000313" key="2">
    <source>
        <dbReference type="EMBL" id="MBL6081469.1"/>
    </source>
</evidence>
<name>A0ABS1U9U8_9PROT</name>